<dbReference type="GO" id="GO:0016301">
    <property type="term" value="F:kinase activity"/>
    <property type="evidence" value="ECO:0007669"/>
    <property type="project" value="UniProtKB-KW"/>
</dbReference>
<dbReference type="GO" id="GO:0034220">
    <property type="term" value="P:monoatomic ion transmembrane transport"/>
    <property type="evidence" value="ECO:0007669"/>
    <property type="project" value="UniProtKB-KW"/>
</dbReference>
<evidence type="ECO:0000313" key="1">
    <source>
        <dbReference type="EMBL" id="EHC93475.1"/>
    </source>
</evidence>
<feature type="non-terminal residue" evidence="1">
    <location>
        <position position="1"/>
    </location>
</feature>
<dbReference type="EMBL" id="AFCT01000413">
    <property type="protein sequence ID" value="EHC93475.1"/>
    <property type="molecule type" value="Genomic_DNA"/>
</dbReference>
<keyword evidence="1" id="KW-0406">Ion transport</keyword>
<dbReference type="AlphaFoldDB" id="G5QFD0"/>
<proteinExistence type="predicted"/>
<comment type="caution">
    <text evidence="1">The sequence shown here is derived from an EMBL/GenBank/DDBJ whole genome shotgun (WGS) entry which is preliminary data.</text>
</comment>
<reference evidence="1 2" key="1">
    <citation type="journal article" date="2011" name="BMC Genomics">
        <title>Genome sequencing reveals diversification of virulence factor content and possible host adaptation in distinct subpopulations of Salmonella enterica.</title>
        <authorList>
            <person name="den Bakker H.C."/>
            <person name="Moreno Switt A.I."/>
            <person name="Govoni G."/>
            <person name="Cummings C.A."/>
            <person name="Ranieri M.L."/>
            <person name="Degoricija L."/>
            <person name="Hoelzer K."/>
            <person name="Rodriguez-Rivera L.D."/>
            <person name="Brown S."/>
            <person name="Bolchacova E."/>
            <person name="Furtado M.R."/>
            <person name="Wiedmann M."/>
        </authorList>
    </citation>
    <scope>NUCLEOTIDE SEQUENCE [LARGE SCALE GENOMIC DNA]</scope>
    <source>
        <strain evidence="1 2">A4-653</strain>
    </source>
</reference>
<gene>
    <name evidence="1" type="ORF">LTSERUB_1056</name>
</gene>
<dbReference type="Proteomes" id="UP000004903">
    <property type="component" value="Unassembled WGS sequence"/>
</dbReference>
<protein>
    <submittedName>
        <fullName evidence="1">Osmosensitive K+ channel histidine kinase KdpD</fullName>
    </submittedName>
</protein>
<evidence type="ECO:0000313" key="2">
    <source>
        <dbReference type="Proteomes" id="UP000004903"/>
    </source>
</evidence>
<keyword evidence="1" id="KW-0407">Ion channel</keyword>
<organism evidence="1 2">
    <name type="scientific">Salmonella enterica subsp. enterica serovar Rubislaw str. A4-653</name>
    <dbReference type="NCBI Taxonomy" id="913081"/>
    <lineage>
        <taxon>Bacteria</taxon>
        <taxon>Pseudomonadati</taxon>
        <taxon>Pseudomonadota</taxon>
        <taxon>Gammaproteobacteria</taxon>
        <taxon>Enterobacterales</taxon>
        <taxon>Enterobacteriaceae</taxon>
        <taxon>Salmonella</taxon>
    </lineage>
</organism>
<sequence>LRLAQELGAETATLSDPAEEKAVVRYAREHNLGKIVMGRPASRFNIYA</sequence>
<keyword evidence="1" id="KW-0418">Kinase</keyword>
<accession>G5QFD0</accession>
<name>G5QFD0_SALRU</name>
<keyword evidence="1" id="KW-0808">Transferase</keyword>
<keyword evidence="1" id="KW-0813">Transport</keyword>